<evidence type="ECO:0000313" key="10">
    <source>
        <dbReference type="EMBL" id="KFB68991.1"/>
    </source>
</evidence>
<dbReference type="InterPro" id="IPR050180">
    <property type="entry name" value="RNR_Ribonuclease"/>
</dbReference>
<dbReference type="InterPro" id="IPR040476">
    <property type="entry name" value="CSD2"/>
</dbReference>
<dbReference type="Pfam" id="PF00575">
    <property type="entry name" value="S1"/>
    <property type="match status" value="1"/>
</dbReference>
<dbReference type="Pfam" id="PF17876">
    <property type="entry name" value="CSD2"/>
    <property type="match status" value="1"/>
</dbReference>
<dbReference type="NCBIfam" id="TIGR00358">
    <property type="entry name" value="3_prime_RNase"/>
    <property type="match status" value="1"/>
</dbReference>
<gene>
    <name evidence="10" type="primary">rnr_1</name>
    <name evidence="8" type="synonym">rnr</name>
    <name evidence="10" type="ORF">CAPSK01_001180</name>
</gene>
<dbReference type="HAMAP" id="MF_01895">
    <property type="entry name" value="RNase_R"/>
    <property type="match status" value="1"/>
</dbReference>
<dbReference type="PANTHER" id="PTHR23355:SF9">
    <property type="entry name" value="DIS3-LIKE EXONUCLEASE 2"/>
    <property type="match status" value="1"/>
</dbReference>
<comment type="similarity">
    <text evidence="8">Belongs to the RNR ribonuclease family. RNase R subfamily.</text>
</comment>
<evidence type="ECO:0000256" key="8">
    <source>
        <dbReference type="HAMAP-Rule" id="MF_01895"/>
    </source>
</evidence>
<comment type="subcellular location">
    <subcellularLocation>
        <location evidence="2 8">Cytoplasm</location>
    </subcellularLocation>
</comment>
<protein>
    <recommendedName>
        <fullName evidence="8">Ribonuclease R</fullName>
        <shortName evidence="8">RNase R</shortName>
        <ecNumber evidence="8">3.1.13.1</ecNumber>
    </recommendedName>
</protein>
<dbReference type="InterPro" id="IPR004476">
    <property type="entry name" value="RNase_II/RNase_R"/>
</dbReference>
<dbReference type="InterPro" id="IPR012340">
    <property type="entry name" value="NA-bd_OB-fold"/>
</dbReference>
<comment type="caution">
    <text evidence="10">The sequence shown here is derived from an EMBL/GenBank/DDBJ whole genome shotgun (WGS) entry which is preliminary data.</text>
</comment>
<keyword evidence="4 8" id="KW-0540">Nuclease</keyword>
<feature type="domain" description="S1 motif" evidence="9">
    <location>
        <begin position="639"/>
        <end position="720"/>
    </location>
</feature>
<dbReference type="InterPro" id="IPR011129">
    <property type="entry name" value="CSD"/>
</dbReference>
<dbReference type="GO" id="GO:0008859">
    <property type="term" value="F:exoribonuclease II activity"/>
    <property type="evidence" value="ECO:0007669"/>
    <property type="project" value="UniProtKB-UniRule"/>
</dbReference>
<dbReference type="GO" id="GO:0003723">
    <property type="term" value="F:RNA binding"/>
    <property type="evidence" value="ECO:0007669"/>
    <property type="project" value="UniProtKB-UniRule"/>
</dbReference>
<dbReference type="Pfam" id="PF00773">
    <property type="entry name" value="RNB"/>
    <property type="match status" value="1"/>
</dbReference>
<dbReference type="InterPro" id="IPR013223">
    <property type="entry name" value="RNase_B_OB_dom"/>
</dbReference>
<dbReference type="Gene3D" id="2.40.50.140">
    <property type="entry name" value="Nucleic acid-binding proteins"/>
    <property type="match status" value="2"/>
</dbReference>
<comment type="function">
    <text evidence="8">3'-5' exoribonuclease that releases 5'-nucleoside monophosphates and is involved in maturation of structured RNAs.</text>
</comment>
<dbReference type="GO" id="GO:0006402">
    <property type="term" value="P:mRNA catabolic process"/>
    <property type="evidence" value="ECO:0007669"/>
    <property type="project" value="TreeGrafter"/>
</dbReference>
<evidence type="ECO:0000256" key="1">
    <source>
        <dbReference type="ARBA" id="ARBA00001849"/>
    </source>
</evidence>
<dbReference type="EC" id="3.1.13.1" evidence="8"/>
<dbReference type="PROSITE" id="PS01175">
    <property type="entry name" value="RIBONUCLEASE_II"/>
    <property type="match status" value="1"/>
</dbReference>
<evidence type="ECO:0000256" key="5">
    <source>
        <dbReference type="ARBA" id="ARBA00022801"/>
    </source>
</evidence>
<evidence type="ECO:0000256" key="7">
    <source>
        <dbReference type="ARBA" id="ARBA00022884"/>
    </source>
</evidence>
<dbReference type="SUPFAM" id="SSF50249">
    <property type="entry name" value="Nucleic acid-binding proteins"/>
    <property type="match status" value="4"/>
</dbReference>
<comment type="catalytic activity">
    <reaction evidence="1 8">
        <text>Exonucleolytic cleavage in the 3'- to 5'-direction to yield nucleoside 5'-phosphates.</text>
        <dbReference type="EC" id="3.1.13.1"/>
    </reaction>
</comment>
<dbReference type="AlphaFoldDB" id="A0A084Y2P7"/>
<evidence type="ECO:0000259" key="9">
    <source>
        <dbReference type="PROSITE" id="PS50126"/>
    </source>
</evidence>
<keyword evidence="7 8" id="KW-0694">RNA-binding</keyword>
<dbReference type="Pfam" id="PF08206">
    <property type="entry name" value="OB_RNB"/>
    <property type="match status" value="1"/>
</dbReference>
<evidence type="ECO:0000256" key="4">
    <source>
        <dbReference type="ARBA" id="ARBA00022722"/>
    </source>
</evidence>
<dbReference type="InterPro" id="IPR003029">
    <property type="entry name" value="S1_domain"/>
</dbReference>
<dbReference type="CDD" id="cd04471">
    <property type="entry name" value="S1_RNase_R"/>
    <property type="match status" value="1"/>
</dbReference>
<name>A0A084Y2P7_9PROT</name>
<dbReference type="PANTHER" id="PTHR23355">
    <property type="entry name" value="RIBONUCLEASE"/>
    <property type="match status" value="1"/>
</dbReference>
<evidence type="ECO:0000313" key="11">
    <source>
        <dbReference type="Proteomes" id="UP000019812"/>
    </source>
</evidence>
<dbReference type="SMART" id="SM00955">
    <property type="entry name" value="RNB"/>
    <property type="match status" value="1"/>
</dbReference>
<sequence>MSIMKMSAIRRLDPYLERELKHYEQPLPSREYIQQILEEQGRPVGFDELCALLDIQKTECEPFQRRLRAMEREAQLLRNRKASYILPERASLIAGRVEGHPDGYGFLIPDDGSEDLALEARQMSKVLHRDRALVRVVGTDRRGRREGVIVEVLERANSRVVGRVLLEHGIAVVVPENRRINQDILVAPNGNISARSGEVVTVEIIEQPDRHSKPIGRIVEVLGNYADPGMEIEIALRKHELPFEFSSSALAEAAALPDTLDPVDREGRIDLRALPLVTIDGETARDFDDAVFAETQGPGWRLVVAIADVSHYVQPATALDREARERGNSVYFPRRVIPMLPEKLSNGLCSLNPDVERLAMVCDMLIDRHGEITDYRFYPAVFRSQARLTYDQVWNWLAGVARPESDLHRGLLPHLQTLYALFKVLVDARGKRGAIDFETIETMMLFNAQGKIENIVPVRRNDAHRVIEECMLAANVCASDFLQTRRQPCLYRIHQGPTAEKLEALRNFLKEFGIGLGGGDDPTARDYAELLESIKARPDAQLLQTVMLRSLRQAMYSPDNVGHFGLSYEHYTHFTSPIRRYPDLLIHRSIKAVLAGTHYQPGKWDDIGLHCSMTERRADEATRDVSNWLKCYYMRDRIGECFSGTIAAVVPFGIFVALDEVYVEGLVHVSELGDEYFQYDSIKHQMLGERTGHRYRLGDRLQVKLVRADLETGRIDFVLSEPS</sequence>
<keyword evidence="6 8" id="KW-0269">Exonuclease</keyword>
<keyword evidence="5 8" id="KW-0378">Hydrolase</keyword>
<dbReference type="GO" id="GO:0005829">
    <property type="term" value="C:cytosol"/>
    <property type="evidence" value="ECO:0007669"/>
    <property type="project" value="TreeGrafter"/>
</dbReference>
<proteinExistence type="inferred from homology"/>
<accession>A0A084Y2P7</accession>
<organism evidence="10 11">
    <name type="scientific">Candidatus Accumulibacter vicinus</name>
    <dbReference type="NCBI Taxonomy" id="2954382"/>
    <lineage>
        <taxon>Bacteria</taxon>
        <taxon>Pseudomonadati</taxon>
        <taxon>Pseudomonadota</taxon>
        <taxon>Betaproteobacteria</taxon>
        <taxon>Candidatus Accumulibacter</taxon>
    </lineage>
</organism>
<dbReference type="STRING" id="1457154.CAPSK01_001180"/>
<reference evidence="10 11" key="1">
    <citation type="submission" date="2014-07" db="EMBL/GenBank/DDBJ databases">
        <title>Expanding our view of genomic diversity in Candidatus Accumulibacter clades.</title>
        <authorList>
            <person name="Skennerton C.T."/>
            <person name="Barr J.J."/>
            <person name="Slater F.R."/>
            <person name="Bond P.L."/>
            <person name="Tyson G.W."/>
        </authorList>
    </citation>
    <scope>NUCLEOTIDE SEQUENCE [LARGE SCALE GENOMIC DNA]</scope>
    <source>
        <strain evidence="11">SK-01</strain>
    </source>
</reference>
<evidence type="ECO:0000256" key="3">
    <source>
        <dbReference type="ARBA" id="ARBA00022490"/>
    </source>
</evidence>
<dbReference type="SMART" id="SM00357">
    <property type="entry name" value="CSP"/>
    <property type="match status" value="1"/>
</dbReference>
<dbReference type="InterPro" id="IPR022966">
    <property type="entry name" value="RNase_II/R_CS"/>
</dbReference>
<dbReference type="RefSeq" id="WP_273703140.1">
    <property type="nucleotide sequence ID" value="NZ_JDSS02000018.1"/>
</dbReference>
<keyword evidence="3 8" id="KW-0963">Cytoplasm</keyword>
<dbReference type="EMBL" id="JDSS02000018">
    <property type="protein sequence ID" value="KFB68991.1"/>
    <property type="molecule type" value="Genomic_DNA"/>
</dbReference>
<dbReference type="SMART" id="SM00316">
    <property type="entry name" value="S1"/>
    <property type="match status" value="1"/>
</dbReference>
<dbReference type="Proteomes" id="UP000019812">
    <property type="component" value="Unassembled WGS sequence"/>
</dbReference>
<evidence type="ECO:0000256" key="6">
    <source>
        <dbReference type="ARBA" id="ARBA00022839"/>
    </source>
</evidence>
<evidence type="ECO:0000256" key="2">
    <source>
        <dbReference type="ARBA" id="ARBA00004496"/>
    </source>
</evidence>
<dbReference type="InterPro" id="IPR011805">
    <property type="entry name" value="RNase_R"/>
</dbReference>
<dbReference type="PROSITE" id="PS50126">
    <property type="entry name" value="S1"/>
    <property type="match status" value="1"/>
</dbReference>
<dbReference type="InterPro" id="IPR001900">
    <property type="entry name" value="RNase_II/R"/>
</dbReference>
<dbReference type="NCBIfam" id="TIGR02063">
    <property type="entry name" value="RNase_R"/>
    <property type="match status" value="1"/>
</dbReference>